<dbReference type="Gene3D" id="3.40.50.150">
    <property type="entry name" value="Vaccinia Virus protein VP39"/>
    <property type="match status" value="1"/>
</dbReference>
<protein>
    <submittedName>
        <fullName evidence="3">Methyltransferase regulatory domain-containing protein</fullName>
    </submittedName>
</protein>
<organism evidence="3 4">
    <name type="scientific">Candidatus Proximibacter danicus</name>
    <dbReference type="NCBI Taxonomy" id="2954365"/>
    <lineage>
        <taxon>Bacteria</taxon>
        <taxon>Pseudomonadati</taxon>
        <taxon>Pseudomonadota</taxon>
        <taxon>Betaproteobacteria</taxon>
        <taxon>Candidatus Proximibacter</taxon>
    </lineage>
</organism>
<keyword evidence="3" id="KW-0808">Transferase</keyword>
<feature type="domain" description="Methyltransferase regulatory" evidence="1">
    <location>
        <begin position="218"/>
        <end position="301"/>
    </location>
</feature>
<evidence type="ECO:0000259" key="1">
    <source>
        <dbReference type="Pfam" id="PF10119"/>
    </source>
</evidence>
<feature type="domain" description="Methyltransferase" evidence="2">
    <location>
        <begin position="43"/>
        <end position="153"/>
    </location>
</feature>
<dbReference type="InterPro" id="IPR025714">
    <property type="entry name" value="Methyltranfer_dom"/>
</dbReference>
<proteinExistence type="predicted"/>
<sequence length="508" mass="55691">MAQWSEGYVTEIEYIADCFPDLAPAHLNLALLHRGIAFPETEAGFNYLELGFGQGVTLTMLAAMQPQGRFYGNDFNPSHVLGARALADSAALDNLELFEDSFAELLARDLPPMDYIVLHGIYSWVSTENRAHILALIRKLLKTGGVVYISYNAQPGWAPKAPMQRAMLEFAARHGAETLAERFGAAREFLKSLEQAGAAYFVHNPVAQEQLAGLWDLNDAYLVHEFASENWVALHHADVVRDMAAAKLGFAGSTTLANNFPLFSIPPDAAALYQSAKDPAMREMIRDFAVNTQFRRDIFVRGARHLEPADLDAGYRQLRLALRRPLADCAFDAHLPVGAVTLDRAACEPILAELAKGPRTVEMLAALPALSGLHPSVCVDTINLLLCLRYLVAVQPTEPTVAMRERADAINRAMLARAVAGRYVAALASPVVGSGIEVERGDVLFLAAMQSEVPLPEFAWAALQRAGVSLTRDGKALDGDKENLQELERRAEEFKKSRLPLYRMLGIA</sequence>
<evidence type="ECO:0000313" key="4">
    <source>
        <dbReference type="Proteomes" id="UP000886689"/>
    </source>
</evidence>
<dbReference type="GO" id="GO:0008168">
    <property type="term" value="F:methyltransferase activity"/>
    <property type="evidence" value="ECO:0007669"/>
    <property type="project" value="UniProtKB-KW"/>
</dbReference>
<accession>A0A9D7PQC8</accession>
<dbReference type="Pfam" id="PF13847">
    <property type="entry name" value="Methyltransf_31"/>
    <property type="match status" value="1"/>
</dbReference>
<gene>
    <name evidence="3" type="ORF">IPL58_09385</name>
</gene>
<dbReference type="EMBL" id="JADJUC010000008">
    <property type="protein sequence ID" value="MBK8524306.1"/>
    <property type="molecule type" value="Genomic_DNA"/>
</dbReference>
<evidence type="ECO:0000259" key="2">
    <source>
        <dbReference type="Pfam" id="PF13847"/>
    </source>
</evidence>
<evidence type="ECO:0000313" key="3">
    <source>
        <dbReference type="EMBL" id="MBK8524306.1"/>
    </source>
</evidence>
<dbReference type="GO" id="GO:0032259">
    <property type="term" value="P:methylation"/>
    <property type="evidence" value="ECO:0007669"/>
    <property type="project" value="UniProtKB-KW"/>
</dbReference>
<dbReference type="SUPFAM" id="SSF53335">
    <property type="entry name" value="S-adenosyl-L-methionine-dependent methyltransferases"/>
    <property type="match status" value="1"/>
</dbReference>
<keyword evidence="3" id="KW-0489">Methyltransferase</keyword>
<comment type="caution">
    <text evidence="3">The sequence shown here is derived from an EMBL/GenBank/DDBJ whole genome shotgun (WGS) entry which is preliminary data.</text>
</comment>
<reference evidence="3" key="1">
    <citation type="submission" date="2020-10" db="EMBL/GenBank/DDBJ databases">
        <title>Connecting structure to function with the recovery of over 1000 high-quality activated sludge metagenome-assembled genomes encoding full-length rRNA genes using long-read sequencing.</title>
        <authorList>
            <person name="Singleton C.M."/>
            <person name="Petriglieri F."/>
            <person name="Kristensen J.M."/>
            <person name="Kirkegaard R.H."/>
            <person name="Michaelsen T.Y."/>
            <person name="Andersen M.H."/>
            <person name="Karst S.M."/>
            <person name="Dueholm M.S."/>
            <person name="Nielsen P.H."/>
            <person name="Albertsen M."/>
        </authorList>
    </citation>
    <scope>NUCLEOTIDE SEQUENCE</scope>
    <source>
        <strain evidence="3">Hirt_18-Q3-R61-65_BATAC.395</strain>
    </source>
</reference>
<dbReference type="CDD" id="cd02440">
    <property type="entry name" value="AdoMet_MTases"/>
    <property type="match status" value="1"/>
</dbReference>
<dbReference type="Proteomes" id="UP000886689">
    <property type="component" value="Unassembled WGS sequence"/>
</dbReference>
<name>A0A9D7PQC8_9PROT</name>
<dbReference type="InterPro" id="IPR018773">
    <property type="entry name" value="MeTrfase_reg_dom_prd"/>
</dbReference>
<dbReference type="Pfam" id="PF10119">
    <property type="entry name" value="MethyTransf_Reg"/>
    <property type="match status" value="1"/>
</dbReference>
<dbReference type="AlphaFoldDB" id="A0A9D7PQC8"/>
<dbReference type="InterPro" id="IPR029063">
    <property type="entry name" value="SAM-dependent_MTases_sf"/>
</dbReference>